<organism evidence="2 3">
    <name type="scientific">Meloidogyne incognita</name>
    <name type="common">Southern root-knot nematode worm</name>
    <name type="synonym">Oxyuris incognita</name>
    <dbReference type="NCBI Taxonomy" id="6306"/>
    <lineage>
        <taxon>Eukaryota</taxon>
        <taxon>Metazoa</taxon>
        <taxon>Ecdysozoa</taxon>
        <taxon>Nematoda</taxon>
        <taxon>Chromadorea</taxon>
        <taxon>Rhabditida</taxon>
        <taxon>Tylenchina</taxon>
        <taxon>Tylenchomorpha</taxon>
        <taxon>Tylenchoidea</taxon>
        <taxon>Meloidogynidae</taxon>
        <taxon>Meloidogyninae</taxon>
        <taxon>Meloidogyne</taxon>
        <taxon>Meloidogyne incognita group</taxon>
    </lineage>
</organism>
<evidence type="ECO:0000313" key="2">
    <source>
        <dbReference type="Proteomes" id="UP000887563"/>
    </source>
</evidence>
<evidence type="ECO:0000256" key="1">
    <source>
        <dbReference type="SAM" id="MobiDB-lite"/>
    </source>
</evidence>
<keyword evidence="2" id="KW-1185">Reference proteome</keyword>
<feature type="compositionally biased region" description="Basic residues" evidence="1">
    <location>
        <begin position="161"/>
        <end position="174"/>
    </location>
</feature>
<reference evidence="3" key="1">
    <citation type="submission" date="2022-11" db="UniProtKB">
        <authorList>
            <consortium name="WormBaseParasite"/>
        </authorList>
    </citation>
    <scope>IDENTIFICATION</scope>
</reference>
<feature type="region of interest" description="Disordered" evidence="1">
    <location>
        <begin position="214"/>
        <end position="246"/>
    </location>
</feature>
<feature type="compositionally biased region" description="Polar residues" evidence="1">
    <location>
        <begin position="229"/>
        <end position="239"/>
    </location>
</feature>
<protein>
    <submittedName>
        <fullName evidence="3">Candidate secreted effector</fullName>
    </submittedName>
</protein>
<name>A0A914NHT9_MELIC</name>
<feature type="region of interest" description="Disordered" evidence="1">
    <location>
        <begin position="91"/>
        <end position="199"/>
    </location>
</feature>
<proteinExistence type="predicted"/>
<accession>A0A914NHT9</accession>
<dbReference type="AlphaFoldDB" id="A0A914NHT9"/>
<dbReference type="Proteomes" id="UP000887563">
    <property type="component" value="Unplaced"/>
</dbReference>
<feature type="compositionally biased region" description="Low complexity" evidence="1">
    <location>
        <begin position="183"/>
        <end position="199"/>
    </location>
</feature>
<sequence>MPLRKIERSQTIEDTNPNPSSNKNNNNKLSITSNTTTTSSPNTSTSTPSYHRKKFSAAAIFSGISESAAASFVSKHTNLVKKSSFNTCRFASFSPQGTKKGRGERRCSTSSKCQSPLRNLGRNSGRNGGQVSLEKQQKHEKDEQKDQNHEKEEAKEEEKPTKKRFSFALNRKKWFSTSTSEPNNNNGKTTTNNNNLNLINNTRRTSTAELTTLSYQPTPSTSHAHDETASTPNSSNNKRTSIRWGN</sequence>
<dbReference type="WBParaSite" id="Minc3s05212g37811">
    <property type="protein sequence ID" value="Minc3s05212g37811"/>
    <property type="gene ID" value="Minc3s05212g37811"/>
</dbReference>
<feature type="compositionally biased region" description="Low complexity" evidence="1">
    <location>
        <begin position="15"/>
        <end position="49"/>
    </location>
</feature>
<feature type="compositionally biased region" description="Basic and acidic residues" evidence="1">
    <location>
        <begin position="135"/>
        <end position="160"/>
    </location>
</feature>
<feature type="region of interest" description="Disordered" evidence="1">
    <location>
        <begin position="1"/>
        <end position="50"/>
    </location>
</feature>
<evidence type="ECO:0000313" key="3">
    <source>
        <dbReference type="WBParaSite" id="Minc3s05212g37811"/>
    </source>
</evidence>
<feature type="compositionally biased region" description="Basic and acidic residues" evidence="1">
    <location>
        <begin position="1"/>
        <end position="11"/>
    </location>
</feature>